<evidence type="ECO:0000313" key="8">
    <source>
        <dbReference type="Proteomes" id="UP000436088"/>
    </source>
</evidence>
<dbReference type="EMBL" id="VEPZ02000967">
    <property type="protein sequence ID" value="KAE8706842.1"/>
    <property type="molecule type" value="Genomic_DNA"/>
</dbReference>
<reference evidence="7" key="1">
    <citation type="submission" date="2019-09" db="EMBL/GenBank/DDBJ databases">
        <title>Draft genome information of white flower Hibiscus syriacus.</title>
        <authorList>
            <person name="Kim Y.-M."/>
        </authorList>
    </citation>
    <scope>NUCLEOTIDE SEQUENCE [LARGE SCALE GENOMIC DNA]</scope>
    <source>
        <strain evidence="7">YM2019G1</strain>
    </source>
</reference>
<dbReference type="Pfam" id="PF00664">
    <property type="entry name" value="ABC_membrane"/>
    <property type="match status" value="1"/>
</dbReference>
<comment type="subcellular location">
    <subcellularLocation>
        <location evidence="1">Membrane</location>
        <topology evidence="1">Multi-pass membrane protein</topology>
    </subcellularLocation>
</comment>
<evidence type="ECO:0000256" key="5">
    <source>
        <dbReference type="SAM" id="Phobius"/>
    </source>
</evidence>
<evidence type="ECO:0000256" key="4">
    <source>
        <dbReference type="ARBA" id="ARBA00023136"/>
    </source>
</evidence>
<keyword evidence="3 5" id="KW-1133">Transmembrane helix</keyword>
<evidence type="ECO:0000259" key="6">
    <source>
        <dbReference type="PROSITE" id="PS50929"/>
    </source>
</evidence>
<comment type="caution">
    <text evidence="7">The sequence shown here is derived from an EMBL/GenBank/DDBJ whole genome shotgun (WGS) entry which is preliminary data.</text>
</comment>
<feature type="domain" description="ABC transmembrane type-1" evidence="6">
    <location>
        <begin position="40"/>
        <end position="148"/>
    </location>
</feature>
<dbReference type="PANTHER" id="PTHR24222">
    <property type="entry name" value="ABC TRANSPORTER B FAMILY"/>
    <property type="match status" value="1"/>
</dbReference>
<evidence type="ECO:0000256" key="1">
    <source>
        <dbReference type="ARBA" id="ARBA00004141"/>
    </source>
</evidence>
<dbReference type="Gene3D" id="1.20.1560.10">
    <property type="entry name" value="ABC transporter type 1, transmembrane domain"/>
    <property type="match status" value="1"/>
</dbReference>
<gene>
    <name evidence="7" type="ORF">F3Y22_tig00110388pilonHSYRG00396</name>
</gene>
<keyword evidence="2 5" id="KW-0812">Transmembrane</keyword>
<feature type="transmembrane region" description="Helical" evidence="5">
    <location>
        <begin position="127"/>
        <end position="146"/>
    </location>
</feature>
<accession>A0A6A3AVD4</accession>
<dbReference type="SUPFAM" id="SSF90123">
    <property type="entry name" value="ABC transporter transmembrane region"/>
    <property type="match status" value="1"/>
</dbReference>
<dbReference type="PROSITE" id="PS50929">
    <property type="entry name" value="ABC_TM1F"/>
    <property type="match status" value="1"/>
</dbReference>
<dbReference type="GO" id="GO:0005524">
    <property type="term" value="F:ATP binding"/>
    <property type="evidence" value="ECO:0007669"/>
    <property type="project" value="InterPro"/>
</dbReference>
<dbReference type="GO" id="GO:0140359">
    <property type="term" value="F:ABC-type transporter activity"/>
    <property type="evidence" value="ECO:0007669"/>
    <property type="project" value="InterPro"/>
</dbReference>
<dbReference type="GO" id="GO:0005886">
    <property type="term" value="C:plasma membrane"/>
    <property type="evidence" value="ECO:0007669"/>
    <property type="project" value="TreeGrafter"/>
</dbReference>
<keyword evidence="4 5" id="KW-0472">Membrane</keyword>
<dbReference type="AlphaFoldDB" id="A0A6A3AVD4"/>
<dbReference type="InterPro" id="IPR039421">
    <property type="entry name" value="Type_1_exporter"/>
</dbReference>
<feature type="transmembrane region" description="Helical" evidence="5">
    <location>
        <begin position="9"/>
        <end position="28"/>
    </location>
</feature>
<dbReference type="InterPro" id="IPR036640">
    <property type="entry name" value="ABC1_TM_sf"/>
</dbReference>
<evidence type="ECO:0000256" key="3">
    <source>
        <dbReference type="ARBA" id="ARBA00022989"/>
    </source>
</evidence>
<sequence>MILACHYKYAFYFLVVGATIWASSWAGHSNSLRKIKLSSSGFVVGFTAVWQLALITLAVVPLIAVIGAIHTTTLAKLSVERQSQGENIVEHMMVQIRVVMAFVGESRALHVYSSALKVAQKLGYKTGFAKGMGLGATYFVVMLFSFGTKKFEREEMASNGAMEGTPLPIFCQLVEVSRRTNKRWFEPGGAAEKMVWERKTNGKMDKLAFYP</sequence>
<feature type="transmembrane region" description="Helical" evidence="5">
    <location>
        <begin position="48"/>
        <end position="75"/>
    </location>
</feature>
<dbReference type="Proteomes" id="UP000436088">
    <property type="component" value="Unassembled WGS sequence"/>
</dbReference>
<organism evidence="7 8">
    <name type="scientific">Hibiscus syriacus</name>
    <name type="common">Rose of Sharon</name>
    <dbReference type="NCBI Taxonomy" id="106335"/>
    <lineage>
        <taxon>Eukaryota</taxon>
        <taxon>Viridiplantae</taxon>
        <taxon>Streptophyta</taxon>
        <taxon>Embryophyta</taxon>
        <taxon>Tracheophyta</taxon>
        <taxon>Spermatophyta</taxon>
        <taxon>Magnoliopsida</taxon>
        <taxon>eudicotyledons</taxon>
        <taxon>Gunneridae</taxon>
        <taxon>Pentapetalae</taxon>
        <taxon>rosids</taxon>
        <taxon>malvids</taxon>
        <taxon>Malvales</taxon>
        <taxon>Malvaceae</taxon>
        <taxon>Malvoideae</taxon>
        <taxon>Hibiscus</taxon>
    </lineage>
</organism>
<dbReference type="InterPro" id="IPR011527">
    <property type="entry name" value="ABC1_TM_dom"/>
</dbReference>
<protein>
    <recommendedName>
        <fullName evidence="6">ABC transmembrane type-1 domain-containing protein</fullName>
    </recommendedName>
</protein>
<keyword evidence="8" id="KW-1185">Reference proteome</keyword>
<proteinExistence type="predicted"/>
<evidence type="ECO:0000256" key="2">
    <source>
        <dbReference type="ARBA" id="ARBA00022692"/>
    </source>
</evidence>
<dbReference type="PANTHER" id="PTHR24222:SF70">
    <property type="entry name" value="BRACHYTIC2"/>
    <property type="match status" value="1"/>
</dbReference>
<name>A0A6A3AVD4_HIBSY</name>
<evidence type="ECO:0000313" key="7">
    <source>
        <dbReference type="EMBL" id="KAE8706842.1"/>
    </source>
</evidence>